<dbReference type="GeneID" id="82876388"/>
<feature type="transmembrane region" description="Helical" evidence="4">
    <location>
        <begin position="102"/>
        <end position="123"/>
    </location>
</feature>
<dbReference type="EMBL" id="CP004350">
    <property type="protein sequence ID" value="AHI18758.1"/>
    <property type="molecule type" value="Genomic_DNA"/>
</dbReference>
<keyword evidence="4" id="KW-0812">Transmembrane</keyword>
<reference evidence="7" key="1">
    <citation type="submission" date="2013-02" db="EMBL/GenBank/DDBJ databases">
        <title>The complete genome sequence of Corynebacterium casei LMG S-19264 (=DSM 44701).</title>
        <authorList>
            <person name="Ruckert C."/>
            <person name="Albersmeier A."/>
            <person name="Kalinowski J."/>
        </authorList>
    </citation>
    <scope>NUCLEOTIDE SEQUENCE [LARGE SCALE GENOMIC DNA]</scope>
    <source>
        <strain evidence="7">LMG S-19264</strain>
    </source>
</reference>
<sequence length="375" mass="41609">MLMDIRRTLLRFVPPASLWPGLFGVIVFVASYFSSPEPFSKPWIVFASIATVACLFLMPWYPRSAWVASVALFIFIMSHSVIGVPALSLMFLVVIMVFAAKGYMVATVVGTIIIWYAGLGEWANGEFIPSDWVEASVWAMVVSLSVIAGYVSYRSGRQQKYLHEQWDTDVKTRRETMGKMLHDSVASSLTSLIMRLEAMSLQPDLAPATRKELVDLSEQARLSMKEVRDLLRTLSTEDSPRANEPALSISDQLRKTTSNLKSHGFTVMLTGSIPKVTIKPGHLKVLREVFGELSTNIVKYAEPHSTVAFSFHDTGSNIHMSITNVIRPQHHNESLSSGMGIPALSTLMEGIGGNLTILTSSDEWKSELEISYDTE</sequence>
<keyword evidence="3" id="KW-0902">Two-component regulatory system</keyword>
<dbReference type="PANTHER" id="PTHR24421">
    <property type="entry name" value="NITRATE/NITRITE SENSOR PROTEIN NARX-RELATED"/>
    <property type="match status" value="1"/>
</dbReference>
<evidence type="ECO:0000313" key="6">
    <source>
        <dbReference type="EMBL" id="AHI18758.1"/>
    </source>
</evidence>
<feature type="transmembrane region" description="Helical" evidence="4">
    <location>
        <begin position="135"/>
        <end position="153"/>
    </location>
</feature>
<dbReference type="Pfam" id="PF07730">
    <property type="entry name" value="HisKA_3"/>
    <property type="match status" value="1"/>
</dbReference>
<evidence type="ECO:0000256" key="3">
    <source>
        <dbReference type="ARBA" id="ARBA00023012"/>
    </source>
</evidence>
<evidence type="ECO:0000256" key="1">
    <source>
        <dbReference type="ARBA" id="ARBA00022679"/>
    </source>
</evidence>
<keyword evidence="2" id="KW-0418">Kinase</keyword>
<evidence type="ECO:0000256" key="2">
    <source>
        <dbReference type="ARBA" id="ARBA00022777"/>
    </source>
</evidence>
<feature type="transmembrane region" description="Helical" evidence="4">
    <location>
        <begin position="12"/>
        <end position="31"/>
    </location>
</feature>
<evidence type="ECO:0000256" key="4">
    <source>
        <dbReference type="SAM" id="Phobius"/>
    </source>
</evidence>
<proteinExistence type="predicted"/>
<feature type="transmembrane region" description="Helical" evidence="4">
    <location>
        <begin position="67"/>
        <end position="95"/>
    </location>
</feature>
<feature type="domain" description="Signal transduction histidine kinase subgroup 3 dimerisation and phosphoacceptor" evidence="5">
    <location>
        <begin position="174"/>
        <end position="237"/>
    </location>
</feature>
<dbReference type="InterPro" id="IPR036890">
    <property type="entry name" value="HATPase_C_sf"/>
</dbReference>
<evidence type="ECO:0000313" key="7">
    <source>
        <dbReference type="Proteomes" id="UP000019226"/>
    </source>
</evidence>
<keyword evidence="1" id="KW-0808">Transferase</keyword>
<dbReference type="InterPro" id="IPR050482">
    <property type="entry name" value="Sensor_HK_TwoCompSys"/>
</dbReference>
<keyword evidence="7" id="KW-1185">Reference proteome</keyword>
<dbReference type="InterPro" id="IPR011712">
    <property type="entry name" value="Sig_transdc_His_kin_sub3_dim/P"/>
</dbReference>
<keyword evidence="4" id="KW-0472">Membrane</keyword>
<gene>
    <name evidence="6" type="ORF">CCASEI_00865</name>
</gene>
<keyword evidence="4" id="KW-1133">Transmembrane helix</keyword>
<organism evidence="6 7">
    <name type="scientific">Corynebacterium casei LMG S-19264</name>
    <dbReference type="NCBI Taxonomy" id="1285583"/>
    <lineage>
        <taxon>Bacteria</taxon>
        <taxon>Bacillati</taxon>
        <taxon>Actinomycetota</taxon>
        <taxon>Actinomycetes</taxon>
        <taxon>Mycobacteriales</taxon>
        <taxon>Corynebacteriaceae</taxon>
        <taxon>Corynebacterium</taxon>
    </lineage>
</organism>
<evidence type="ECO:0000259" key="5">
    <source>
        <dbReference type="Pfam" id="PF07730"/>
    </source>
</evidence>
<protein>
    <recommendedName>
        <fullName evidence="5">Signal transduction histidine kinase subgroup 3 dimerisation and phosphoacceptor domain-containing protein</fullName>
    </recommendedName>
</protein>
<feature type="transmembrane region" description="Helical" evidence="4">
    <location>
        <begin position="43"/>
        <end position="61"/>
    </location>
</feature>
<dbReference type="Gene3D" id="1.20.5.1930">
    <property type="match status" value="1"/>
</dbReference>
<dbReference type="RefSeq" id="WP_006823858.1">
    <property type="nucleotide sequence ID" value="NZ_CP004350.1"/>
</dbReference>
<name>A0ABM5PLN6_9CORY</name>
<dbReference type="Gene3D" id="3.30.565.10">
    <property type="entry name" value="Histidine kinase-like ATPase, C-terminal domain"/>
    <property type="match status" value="1"/>
</dbReference>
<dbReference type="Proteomes" id="UP000019226">
    <property type="component" value="Chromosome"/>
</dbReference>
<accession>A0ABM5PLN6</accession>
<dbReference type="SUPFAM" id="SSF55874">
    <property type="entry name" value="ATPase domain of HSP90 chaperone/DNA topoisomerase II/histidine kinase"/>
    <property type="match status" value="1"/>
</dbReference>